<dbReference type="GO" id="GO:0003677">
    <property type="term" value="F:DNA binding"/>
    <property type="evidence" value="ECO:0007669"/>
    <property type="project" value="InterPro"/>
</dbReference>
<evidence type="ECO:0000313" key="2">
    <source>
        <dbReference type="EMBL" id="KAK7679699.1"/>
    </source>
</evidence>
<accession>A0AAW0FL73</accession>
<dbReference type="GO" id="GO:0005634">
    <property type="term" value="C:nucleus"/>
    <property type="evidence" value="ECO:0007669"/>
    <property type="project" value="TreeGrafter"/>
</dbReference>
<reference evidence="2 3" key="1">
    <citation type="submission" date="2022-09" db="EMBL/GenBank/DDBJ databases">
        <authorList>
            <person name="Palmer J.M."/>
        </authorList>
    </citation>
    <scope>NUCLEOTIDE SEQUENCE [LARGE SCALE GENOMIC DNA]</scope>
    <source>
        <strain evidence="2 3">DSM 7382</strain>
    </source>
</reference>
<proteinExistence type="inferred from homology"/>
<dbReference type="GO" id="GO:0005829">
    <property type="term" value="C:cytosol"/>
    <property type="evidence" value="ECO:0007669"/>
    <property type="project" value="TreeGrafter"/>
</dbReference>
<keyword evidence="3" id="KW-1185">Reference proteome</keyword>
<dbReference type="Pfam" id="PF01984">
    <property type="entry name" value="dsDNA_bind"/>
    <property type="match status" value="1"/>
</dbReference>
<protein>
    <recommendedName>
        <fullName evidence="4">Programmed cell death protein 5</fullName>
    </recommendedName>
</protein>
<comment type="caution">
    <text evidence="2">The sequence shown here is derived from an EMBL/GenBank/DDBJ whole genome shotgun (WGS) entry which is preliminary data.</text>
</comment>
<dbReference type="PIRSF" id="PIRSF015730">
    <property type="entry name" value="TFAR19"/>
    <property type="match status" value="1"/>
</dbReference>
<evidence type="ECO:0000256" key="1">
    <source>
        <dbReference type="ARBA" id="ARBA00010490"/>
    </source>
</evidence>
<dbReference type="PANTHER" id="PTHR10840:SF0">
    <property type="entry name" value="PROGRAMMED CELL DEATH PROTEIN 5"/>
    <property type="match status" value="1"/>
</dbReference>
<dbReference type="SUPFAM" id="SSF46950">
    <property type="entry name" value="Double-stranded DNA-binding domain"/>
    <property type="match status" value="1"/>
</dbReference>
<sequence length="127" mass="14512">MDDSELNAIRQARLAELQKSKPPANDVSEMKVSMLSQALENSARERLSRVRIVRPDRAEAVENYIVKLISMGSIARKLTEDDIVEILQGLSRDEKTQSNKIVFNRRDDSDIIHASLSTIIYFFFTNE</sequence>
<dbReference type="InterPro" id="IPR036883">
    <property type="entry name" value="PDCD5-like_sf"/>
</dbReference>
<dbReference type="PANTHER" id="PTHR10840">
    <property type="entry name" value="PROGRAMMED CELL DEATH PROTEIN 5"/>
    <property type="match status" value="1"/>
</dbReference>
<gene>
    <name evidence="2" type="ORF">QCA50_017197</name>
</gene>
<evidence type="ECO:0000313" key="3">
    <source>
        <dbReference type="Proteomes" id="UP001385951"/>
    </source>
</evidence>
<dbReference type="AlphaFoldDB" id="A0AAW0FL73"/>
<comment type="similarity">
    <text evidence="1">Belongs to the PDCD5 family.</text>
</comment>
<organism evidence="2 3">
    <name type="scientific">Cerrena zonata</name>
    <dbReference type="NCBI Taxonomy" id="2478898"/>
    <lineage>
        <taxon>Eukaryota</taxon>
        <taxon>Fungi</taxon>
        <taxon>Dikarya</taxon>
        <taxon>Basidiomycota</taxon>
        <taxon>Agaricomycotina</taxon>
        <taxon>Agaricomycetes</taxon>
        <taxon>Polyporales</taxon>
        <taxon>Cerrenaceae</taxon>
        <taxon>Cerrena</taxon>
    </lineage>
</organism>
<evidence type="ECO:0008006" key="4">
    <source>
        <dbReference type="Google" id="ProtNLM"/>
    </source>
</evidence>
<name>A0AAW0FL73_9APHY</name>
<dbReference type="InterPro" id="IPR002836">
    <property type="entry name" value="PDCD5-like"/>
</dbReference>
<dbReference type="Proteomes" id="UP001385951">
    <property type="component" value="Unassembled WGS sequence"/>
</dbReference>
<dbReference type="Gene3D" id="1.10.8.140">
    <property type="entry name" value="PDCD5-like"/>
    <property type="match status" value="1"/>
</dbReference>
<dbReference type="EMBL" id="JASBNA010000056">
    <property type="protein sequence ID" value="KAK7679699.1"/>
    <property type="molecule type" value="Genomic_DNA"/>
</dbReference>